<keyword evidence="1" id="KW-0472">Membrane</keyword>
<feature type="transmembrane region" description="Helical" evidence="1">
    <location>
        <begin position="6"/>
        <end position="27"/>
    </location>
</feature>
<name>A0A8S5RZH5_9CAUD</name>
<sequence>MWILVFFWIFAIAILLFLVINFVNFLYTKNVKYRELKRRYREYVNYIKANQYIFETAIKTFDEIKDDKFDEMLSDESVVFGIRTKDGKLACFNSNNLMNVKFGTYVFHIPYIKEYRNTIKKLQFHINHISLGRKFNADKETIDKAHKIKDDILKNNL</sequence>
<dbReference type="EMBL" id="BK032510">
    <property type="protein sequence ID" value="DAF43778.1"/>
    <property type="molecule type" value="Genomic_DNA"/>
</dbReference>
<evidence type="ECO:0000256" key="1">
    <source>
        <dbReference type="SAM" id="Phobius"/>
    </source>
</evidence>
<keyword evidence="1" id="KW-0812">Transmembrane</keyword>
<evidence type="ECO:0000313" key="2">
    <source>
        <dbReference type="EMBL" id="DAF43778.1"/>
    </source>
</evidence>
<reference evidence="2" key="1">
    <citation type="journal article" date="2021" name="Proc. Natl. Acad. Sci. U.S.A.">
        <title>A Catalog of Tens of Thousands of Viruses from Human Metagenomes Reveals Hidden Associations with Chronic Diseases.</title>
        <authorList>
            <person name="Tisza M.J."/>
            <person name="Buck C.B."/>
        </authorList>
    </citation>
    <scope>NUCLEOTIDE SEQUENCE</scope>
    <source>
        <strain evidence="2">CtNQV2</strain>
    </source>
</reference>
<protein>
    <submittedName>
        <fullName evidence="2">Uncharacterized protein</fullName>
    </submittedName>
</protein>
<keyword evidence="1" id="KW-1133">Transmembrane helix</keyword>
<proteinExistence type="predicted"/>
<accession>A0A8S5RZH5</accession>
<organism evidence="2">
    <name type="scientific">Myoviridae sp. ctNQV2</name>
    <dbReference type="NCBI Taxonomy" id="2827683"/>
    <lineage>
        <taxon>Viruses</taxon>
        <taxon>Duplodnaviria</taxon>
        <taxon>Heunggongvirae</taxon>
        <taxon>Uroviricota</taxon>
        <taxon>Caudoviricetes</taxon>
    </lineage>
</organism>